<keyword evidence="2" id="KW-1003">Cell membrane</keyword>
<reference evidence="10" key="1">
    <citation type="submission" date="2020-09" db="EMBL/GenBank/DDBJ databases">
        <title>A novel bacterium of genus Paenibacillus, isolated from South China Sea.</title>
        <authorList>
            <person name="Huang H."/>
            <person name="Mo K."/>
            <person name="Hu Y."/>
        </authorList>
    </citation>
    <scope>NUCLEOTIDE SEQUENCE</scope>
    <source>
        <strain evidence="10">IB182493</strain>
    </source>
</reference>
<dbReference type="EMBL" id="JACXIY010000011">
    <property type="protein sequence ID" value="MBD2868746.1"/>
    <property type="molecule type" value="Genomic_DNA"/>
</dbReference>
<dbReference type="Pfam" id="PF02743">
    <property type="entry name" value="dCache_1"/>
    <property type="match status" value="1"/>
</dbReference>
<dbReference type="Proteomes" id="UP000632125">
    <property type="component" value="Unassembled WGS sequence"/>
</dbReference>
<keyword evidence="5 6" id="KW-0472">Membrane</keyword>
<evidence type="ECO:0000313" key="10">
    <source>
        <dbReference type="EMBL" id="MBD2868746.1"/>
    </source>
</evidence>
<dbReference type="Gene3D" id="3.30.450.20">
    <property type="entry name" value="PAS domain"/>
    <property type="match status" value="1"/>
</dbReference>
<dbReference type="Pfam" id="PF02518">
    <property type="entry name" value="HATPase_c"/>
    <property type="match status" value="1"/>
</dbReference>
<protein>
    <submittedName>
        <fullName evidence="10">Sensor histidine kinase</fullName>
    </submittedName>
</protein>
<dbReference type="PANTHER" id="PTHR34220:SF7">
    <property type="entry name" value="SENSOR HISTIDINE KINASE YPDA"/>
    <property type="match status" value="1"/>
</dbReference>
<keyword evidence="4 6" id="KW-1133">Transmembrane helix</keyword>
<evidence type="ECO:0000256" key="2">
    <source>
        <dbReference type="ARBA" id="ARBA00022475"/>
    </source>
</evidence>
<name>A0A927CM79_9BACL</name>
<evidence type="ECO:0000256" key="6">
    <source>
        <dbReference type="SAM" id="Phobius"/>
    </source>
</evidence>
<keyword evidence="10" id="KW-0808">Transferase</keyword>
<dbReference type="InterPro" id="IPR050640">
    <property type="entry name" value="Bact_2-comp_sensor_kinase"/>
</dbReference>
<feature type="domain" description="Signal transduction histidine kinase internal region" evidence="9">
    <location>
        <begin position="363"/>
        <end position="441"/>
    </location>
</feature>
<evidence type="ECO:0000259" key="9">
    <source>
        <dbReference type="Pfam" id="PF06580"/>
    </source>
</evidence>
<evidence type="ECO:0000256" key="4">
    <source>
        <dbReference type="ARBA" id="ARBA00022989"/>
    </source>
</evidence>
<organism evidence="10 11">
    <name type="scientific">Paenibacillus arenilitoris</name>
    <dbReference type="NCBI Taxonomy" id="2772299"/>
    <lineage>
        <taxon>Bacteria</taxon>
        <taxon>Bacillati</taxon>
        <taxon>Bacillota</taxon>
        <taxon>Bacilli</taxon>
        <taxon>Bacillales</taxon>
        <taxon>Paenibacillaceae</taxon>
        <taxon>Paenibacillus</taxon>
    </lineage>
</organism>
<dbReference type="InterPro" id="IPR010559">
    <property type="entry name" value="Sig_transdc_His_kin_internal"/>
</dbReference>
<evidence type="ECO:0000259" key="8">
    <source>
        <dbReference type="Pfam" id="PF02743"/>
    </source>
</evidence>
<feature type="transmembrane region" description="Helical" evidence="6">
    <location>
        <begin position="277"/>
        <end position="297"/>
    </location>
</feature>
<dbReference type="InterPro" id="IPR033479">
    <property type="entry name" value="dCache_1"/>
</dbReference>
<dbReference type="AlphaFoldDB" id="A0A927CM79"/>
<dbReference type="InterPro" id="IPR003594">
    <property type="entry name" value="HATPase_dom"/>
</dbReference>
<evidence type="ECO:0000256" key="1">
    <source>
        <dbReference type="ARBA" id="ARBA00004651"/>
    </source>
</evidence>
<dbReference type="SUPFAM" id="SSF55874">
    <property type="entry name" value="ATPase domain of HSP90 chaperone/DNA topoisomerase II/histidine kinase"/>
    <property type="match status" value="1"/>
</dbReference>
<dbReference type="PANTHER" id="PTHR34220">
    <property type="entry name" value="SENSOR HISTIDINE KINASE YPDA"/>
    <property type="match status" value="1"/>
</dbReference>
<evidence type="ECO:0000256" key="3">
    <source>
        <dbReference type="ARBA" id="ARBA00022692"/>
    </source>
</evidence>
<sequence>MLSIRDSTRMITEEVIQSSNKVMEQAALGLGFNLEETKRSLILLAGNYSVASLMRETGKMEMANVIQHERNIAEITKGIYTFQSLISDVLMLGKNGYVNNLNGRNSLLWDYDFREQPWVRASFEGNTESSFASLGVHTQNYYLEDDLSRYKRPTLSVAVKVHGFQGDIVGSVIANLDLGKLNGMFERSTYHNRGRIFLIDENRKIIVHQDVERIGQVLPLRGLDKLEAEAAGNFTEAIGGKEHLVIYQPTVIKGLTMVSTVTMKEIADQAIPLKSNLVRILSLCILLNTLISAIITIRISRPFNRLLLTLDAMGGDDTLYLKNRDYRYLELNRIGTKFKELMDRIELLIQQNYLTRIALKEEELKALQAQINPHFLFNTLQLLQTEIVCGNIESSNSIVLSLSGLFRYSMKQTEEMVELATELDHAKNYLYIMNKIYDDRIDVSVRADDPALLRYRIPKLILQPLAENSIRHGFGDIRREGSIRLSVHLAKRGLLVVIRDTGKGMDRDSLRGLRRNIDPLGGKPAKIGLFNVNHRIKLKFGNDYGLRIRSAERIHTTVYVLLPAIPGGENEEGESE</sequence>
<feature type="domain" description="Cache" evidence="8">
    <location>
        <begin position="10"/>
        <end position="259"/>
    </location>
</feature>
<gene>
    <name evidence="10" type="ORF">IDH41_09160</name>
</gene>
<dbReference type="Gene3D" id="3.30.565.10">
    <property type="entry name" value="Histidine kinase-like ATPase, C-terminal domain"/>
    <property type="match status" value="1"/>
</dbReference>
<dbReference type="GO" id="GO:0000155">
    <property type="term" value="F:phosphorelay sensor kinase activity"/>
    <property type="evidence" value="ECO:0007669"/>
    <property type="project" value="InterPro"/>
</dbReference>
<evidence type="ECO:0000259" key="7">
    <source>
        <dbReference type="Pfam" id="PF02518"/>
    </source>
</evidence>
<keyword evidence="11" id="KW-1185">Reference proteome</keyword>
<proteinExistence type="predicted"/>
<accession>A0A927CM79</accession>
<feature type="domain" description="Histidine kinase/HSP90-like ATPase" evidence="7">
    <location>
        <begin position="459"/>
        <end position="564"/>
    </location>
</feature>
<comment type="subcellular location">
    <subcellularLocation>
        <location evidence="1">Cell membrane</location>
        <topology evidence="1">Multi-pass membrane protein</topology>
    </subcellularLocation>
</comment>
<comment type="caution">
    <text evidence="10">The sequence shown here is derived from an EMBL/GenBank/DDBJ whole genome shotgun (WGS) entry which is preliminary data.</text>
</comment>
<dbReference type="InterPro" id="IPR036890">
    <property type="entry name" value="HATPase_C_sf"/>
</dbReference>
<evidence type="ECO:0000256" key="5">
    <source>
        <dbReference type="ARBA" id="ARBA00023136"/>
    </source>
</evidence>
<dbReference type="GO" id="GO:0005886">
    <property type="term" value="C:plasma membrane"/>
    <property type="evidence" value="ECO:0007669"/>
    <property type="project" value="UniProtKB-SubCell"/>
</dbReference>
<keyword evidence="10" id="KW-0418">Kinase</keyword>
<dbReference type="Pfam" id="PF06580">
    <property type="entry name" value="His_kinase"/>
    <property type="match status" value="1"/>
</dbReference>
<evidence type="ECO:0000313" key="11">
    <source>
        <dbReference type="Proteomes" id="UP000632125"/>
    </source>
</evidence>
<keyword evidence="3 6" id="KW-0812">Transmembrane</keyword>